<proteinExistence type="predicted"/>
<gene>
    <name evidence="1" type="ORF">LZC94_42770</name>
</gene>
<reference evidence="1 2" key="1">
    <citation type="submission" date="2021-12" db="EMBL/GenBank/DDBJ databases">
        <title>Discovery of the Pendulisporaceae a myxobacterial family with distinct sporulation behavior and unique specialized metabolism.</title>
        <authorList>
            <person name="Garcia R."/>
            <person name="Popoff A."/>
            <person name="Bader C.D."/>
            <person name="Loehr J."/>
            <person name="Walesch S."/>
            <person name="Walt C."/>
            <person name="Boldt J."/>
            <person name="Bunk B."/>
            <person name="Haeckl F.J.F.P.J."/>
            <person name="Gunesch A.P."/>
            <person name="Birkelbach J."/>
            <person name="Nuebel U."/>
            <person name="Pietschmann T."/>
            <person name="Bach T."/>
            <person name="Mueller R."/>
        </authorList>
    </citation>
    <scope>NUCLEOTIDE SEQUENCE [LARGE SCALE GENOMIC DNA]</scope>
    <source>
        <strain evidence="1 2">MSr11954</strain>
    </source>
</reference>
<organism evidence="1 2">
    <name type="scientific">Pendulispora albinea</name>
    <dbReference type="NCBI Taxonomy" id="2741071"/>
    <lineage>
        <taxon>Bacteria</taxon>
        <taxon>Pseudomonadati</taxon>
        <taxon>Myxococcota</taxon>
        <taxon>Myxococcia</taxon>
        <taxon>Myxococcales</taxon>
        <taxon>Sorangiineae</taxon>
        <taxon>Pendulisporaceae</taxon>
        <taxon>Pendulispora</taxon>
    </lineage>
</organism>
<evidence type="ECO:0000313" key="1">
    <source>
        <dbReference type="EMBL" id="WXB14537.1"/>
    </source>
</evidence>
<sequence>MSWRKAYLSTCIVLNDAAAASALGDAQEDTWRELAPGSDSKTARARRLADAIQSTVRDLERMERAWE</sequence>
<keyword evidence="2" id="KW-1185">Reference proteome</keyword>
<protein>
    <submittedName>
        <fullName evidence="1">Uncharacterized protein</fullName>
    </submittedName>
</protein>
<dbReference type="RefSeq" id="WP_394824159.1">
    <property type="nucleotide sequence ID" value="NZ_CP089984.1"/>
</dbReference>
<name>A0ABZ2LUW4_9BACT</name>
<dbReference type="EMBL" id="CP089984">
    <property type="protein sequence ID" value="WXB14537.1"/>
    <property type="molecule type" value="Genomic_DNA"/>
</dbReference>
<evidence type="ECO:0000313" key="2">
    <source>
        <dbReference type="Proteomes" id="UP001370348"/>
    </source>
</evidence>
<accession>A0ABZ2LUW4</accession>
<dbReference type="Proteomes" id="UP001370348">
    <property type="component" value="Chromosome"/>
</dbReference>